<dbReference type="PANTHER" id="PTHR11787">
    <property type="entry name" value="RAB GDP-DISSOCIATION INHIBITOR"/>
    <property type="match status" value="1"/>
</dbReference>
<dbReference type="GO" id="GO:0005093">
    <property type="term" value="F:Rab GDP-dissociation inhibitor activity"/>
    <property type="evidence" value="ECO:0007669"/>
    <property type="project" value="InterPro"/>
</dbReference>
<dbReference type="InterPro" id="IPR000806">
    <property type="entry name" value="RabGDI"/>
</dbReference>
<dbReference type="GO" id="GO:0005096">
    <property type="term" value="F:GTPase activator activity"/>
    <property type="evidence" value="ECO:0007669"/>
    <property type="project" value="UniProtKB-KW"/>
</dbReference>
<dbReference type="PRINTS" id="PR00892">
    <property type="entry name" value="RABGDI"/>
</dbReference>
<evidence type="ECO:0000313" key="3">
    <source>
        <dbReference type="EMBL" id="CAB4007117.1"/>
    </source>
</evidence>
<dbReference type="InterPro" id="IPR018203">
    <property type="entry name" value="GDP_dissociation_inhibitor"/>
</dbReference>
<name>A0A6S7HS27_PARCT</name>
<dbReference type="GO" id="GO:0015031">
    <property type="term" value="P:protein transport"/>
    <property type="evidence" value="ECO:0007669"/>
    <property type="project" value="InterPro"/>
</dbReference>
<proteinExistence type="inferred from homology"/>
<dbReference type="PANTHER" id="PTHR11787:SF8">
    <property type="entry name" value="RAB GDP DISSOCIATION INHIBITOR"/>
    <property type="match status" value="1"/>
</dbReference>
<comment type="function">
    <text evidence="2">Regulates the GDP/GTP exchange reaction of most RAB proteins by inhibiting the dissociation of GDP from them, and the subsequent binding of GTP.</text>
</comment>
<dbReference type="SUPFAM" id="SSF54373">
    <property type="entry name" value="FAD-linked reductases, C-terminal domain"/>
    <property type="match status" value="1"/>
</dbReference>
<dbReference type="Proteomes" id="UP001152795">
    <property type="component" value="Unassembled WGS sequence"/>
</dbReference>
<comment type="caution">
    <text evidence="3">The sequence shown here is derived from an EMBL/GenBank/DDBJ whole genome shotgun (WGS) entry which is preliminary data.</text>
</comment>
<dbReference type="SUPFAM" id="SSF51905">
    <property type="entry name" value="FAD/NAD(P)-binding domain"/>
    <property type="match status" value="2"/>
</dbReference>
<dbReference type="InterPro" id="IPR036188">
    <property type="entry name" value="FAD/NAD-bd_sf"/>
</dbReference>
<evidence type="ECO:0000256" key="1">
    <source>
        <dbReference type="ARBA" id="ARBA00005593"/>
    </source>
</evidence>
<dbReference type="Gene3D" id="1.10.405.10">
    <property type="entry name" value="Guanine Nucleotide Dissociation Inhibitor, domain 1"/>
    <property type="match status" value="1"/>
</dbReference>
<organism evidence="3 4">
    <name type="scientific">Paramuricea clavata</name>
    <name type="common">Red gorgonian</name>
    <name type="synonym">Violescent sea-whip</name>
    <dbReference type="NCBI Taxonomy" id="317549"/>
    <lineage>
        <taxon>Eukaryota</taxon>
        <taxon>Metazoa</taxon>
        <taxon>Cnidaria</taxon>
        <taxon>Anthozoa</taxon>
        <taxon>Octocorallia</taxon>
        <taxon>Malacalcyonacea</taxon>
        <taxon>Plexauridae</taxon>
        <taxon>Paramuricea</taxon>
    </lineage>
</organism>
<dbReference type="GO" id="GO:0005737">
    <property type="term" value="C:cytoplasm"/>
    <property type="evidence" value="ECO:0007669"/>
    <property type="project" value="UniProtKB-SubCell"/>
</dbReference>
<dbReference type="AlphaFoldDB" id="A0A6S7HS27"/>
<evidence type="ECO:0000256" key="2">
    <source>
        <dbReference type="RuleBase" id="RU363124"/>
    </source>
</evidence>
<dbReference type="GO" id="GO:0007264">
    <property type="term" value="P:small GTPase-mediated signal transduction"/>
    <property type="evidence" value="ECO:0007669"/>
    <property type="project" value="InterPro"/>
</dbReference>
<evidence type="ECO:0000313" key="4">
    <source>
        <dbReference type="Proteomes" id="UP001152795"/>
    </source>
</evidence>
<sequence length="277" mass="30735">MTDVYRKFGLDGNTEDFTGHALALYRDDEYKSQPCKEALLKINLYSNSLARYGKSPYLYPLYGLGELPQGFARLSAIYGGTYMLDKAIEGYTYDENGAINGVTSEGETVKTKCVIADPTYFPDKVKKVGKVARCICILTHPIRDTSNSSSCQIIIPQNQVGRKSDIYVCCVSSSHHVCPSNFYVAMVSTTVETDNPEAELKPGLDILGTIEEKFLSVDDVFEPTDDGATSKVFLTNSYDATTHFETTCQDILALYKRCTGEDIDFSQVQKDLESVEQ</sequence>
<protein>
    <recommendedName>
        <fullName evidence="2">Rab GDP dissociation inhibitor</fullName>
    </recommendedName>
</protein>
<keyword evidence="2" id="KW-0343">GTPase activation</keyword>
<reference evidence="3" key="1">
    <citation type="submission" date="2020-04" db="EMBL/GenBank/DDBJ databases">
        <authorList>
            <person name="Alioto T."/>
            <person name="Alioto T."/>
            <person name="Gomez Garrido J."/>
        </authorList>
    </citation>
    <scope>NUCLEOTIDE SEQUENCE</scope>
    <source>
        <strain evidence="3">A484AB</strain>
    </source>
</reference>
<dbReference type="OrthoDB" id="9446342at2759"/>
<dbReference type="EMBL" id="CACRXK020005703">
    <property type="protein sequence ID" value="CAB4007117.1"/>
    <property type="molecule type" value="Genomic_DNA"/>
</dbReference>
<dbReference type="GO" id="GO:0016192">
    <property type="term" value="P:vesicle-mediated transport"/>
    <property type="evidence" value="ECO:0007669"/>
    <property type="project" value="TreeGrafter"/>
</dbReference>
<dbReference type="Gene3D" id="3.30.519.10">
    <property type="entry name" value="Guanine Nucleotide Dissociation Inhibitor, domain 2"/>
    <property type="match status" value="1"/>
</dbReference>
<dbReference type="Pfam" id="PF00996">
    <property type="entry name" value="GDI"/>
    <property type="match status" value="1"/>
</dbReference>
<dbReference type="PRINTS" id="PR00891">
    <property type="entry name" value="RABGDIREP"/>
</dbReference>
<accession>A0A6S7HS27</accession>
<gene>
    <name evidence="3" type="ORF">PACLA_8A074861</name>
</gene>
<keyword evidence="4" id="KW-1185">Reference proteome</keyword>
<comment type="similarity">
    <text evidence="1 2">Belongs to the Rab GDI family.</text>
</comment>
<comment type="subcellular location">
    <subcellularLocation>
        <location evidence="2">Cytoplasm</location>
    </subcellularLocation>
</comment>
<keyword evidence="2" id="KW-0963">Cytoplasm</keyword>